<sequence length="244" mass="28507">MSIFIAWGNIQQAYPFSQIPTELLSYKLRQAPPEQPRLLQRYRCRWVAHFLLWELLKTAQISTALLSQIAYSQSQRPYFPTPNIDFNISHSGDWVAVILKVDEKNENQSAVGIDIEFPQKQRDYAALLGHFAPEQEQQWFTKQPDKKTAFYRIWCLREALLKSQGVGIVKLSEVDHQAENLQLFSAYCPQGEAIFTQELPFYLAVFANEPFTTAHYFYWNDEGLIPTELRQKICYKVNRTLTDF</sequence>
<dbReference type="Proteomes" id="UP000255098">
    <property type="component" value="Unassembled WGS sequence"/>
</dbReference>
<keyword evidence="5" id="KW-1185">Reference proteome</keyword>
<comment type="similarity">
    <text evidence="1">Belongs to the P-Pant transferase superfamily. Gsp/Sfp/HetI/AcpT family.</text>
</comment>
<evidence type="ECO:0000259" key="3">
    <source>
        <dbReference type="Pfam" id="PF01648"/>
    </source>
</evidence>
<dbReference type="EC" id="2.7.8.-" evidence="4"/>
<dbReference type="Gene3D" id="3.90.470.20">
    <property type="entry name" value="4'-phosphopantetheinyl transferase domain"/>
    <property type="match status" value="1"/>
</dbReference>
<dbReference type="PANTHER" id="PTHR12215:SF10">
    <property type="entry name" value="L-AMINOADIPATE-SEMIALDEHYDE DEHYDROGENASE-PHOSPHOPANTETHEINYL TRANSFERASE"/>
    <property type="match status" value="1"/>
</dbReference>
<dbReference type="GO" id="GO:0000287">
    <property type="term" value="F:magnesium ion binding"/>
    <property type="evidence" value="ECO:0007669"/>
    <property type="project" value="InterPro"/>
</dbReference>
<dbReference type="RefSeq" id="WP_115249010.1">
    <property type="nucleotide sequence ID" value="NZ_JBMMEI010000022.1"/>
</dbReference>
<feature type="domain" description="4'-phosphopantetheinyl transferase" evidence="3">
    <location>
        <begin position="110"/>
        <end position="175"/>
    </location>
</feature>
<name>A0A379APP4_AVIAV</name>
<accession>A0A379APP4</accession>
<evidence type="ECO:0000256" key="2">
    <source>
        <dbReference type="ARBA" id="ARBA00022679"/>
    </source>
</evidence>
<evidence type="ECO:0000313" key="5">
    <source>
        <dbReference type="Proteomes" id="UP000255098"/>
    </source>
</evidence>
<dbReference type="AlphaFoldDB" id="A0A379APP4"/>
<dbReference type="GO" id="GO:0019878">
    <property type="term" value="P:lysine biosynthetic process via aminoadipic acid"/>
    <property type="evidence" value="ECO:0007669"/>
    <property type="project" value="TreeGrafter"/>
</dbReference>
<dbReference type="InterPro" id="IPR008278">
    <property type="entry name" value="4-PPantetheinyl_Trfase_dom"/>
</dbReference>
<keyword evidence="2 4" id="KW-0808">Transferase</keyword>
<gene>
    <name evidence="4" type="primary">psf-1</name>
    <name evidence="4" type="ORF">NCTC11297_00688</name>
</gene>
<evidence type="ECO:0000256" key="1">
    <source>
        <dbReference type="ARBA" id="ARBA00010990"/>
    </source>
</evidence>
<dbReference type="GeneID" id="300132904"/>
<reference evidence="4 5" key="1">
    <citation type="submission" date="2018-06" db="EMBL/GenBank/DDBJ databases">
        <authorList>
            <consortium name="Pathogen Informatics"/>
            <person name="Doyle S."/>
        </authorList>
    </citation>
    <scope>NUCLEOTIDE SEQUENCE [LARGE SCALE GENOMIC DNA]</scope>
    <source>
        <strain evidence="5">NCTC 11297</strain>
    </source>
</reference>
<dbReference type="GO" id="GO:0008897">
    <property type="term" value="F:holo-[acyl-carrier-protein] synthase activity"/>
    <property type="evidence" value="ECO:0007669"/>
    <property type="project" value="InterPro"/>
</dbReference>
<dbReference type="Pfam" id="PF01648">
    <property type="entry name" value="ACPS"/>
    <property type="match status" value="1"/>
</dbReference>
<dbReference type="SUPFAM" id="SSF56214">
    <property type="entry name" value="4'-phosphopantetheinyl transferase"/>
    <property type="match status" value="2"/>
</dbReference>
<evidence type="ECO:0000313" key="4">
    <source>
        <dbReference type="EMBL" id="SUB23677.1"/>
    </source>
</evidence>
<proteinExistence type="inferred from homology"/>
<organism evidence="4 5">
    <name type="scientific">Avibacterium avium</name>
    <name type="common">Pasteurella avium</name>
    <dbReference type="NCBI Taxonomy" id="751"/>
    <lineage>
        <taxon>Bacteria</taxon>
        <taxon>Pseudomonadati</taxon>
        <taxon>Pseudomonadota</taxon>
        <taxon>Gammaproteobacteria</taxon>
        <taxon>Pasteurellales</taxon>
        <taxon>Pasteurellaceae</taxon>
        <taxon>Avibacterium</taxon>
    </lineage>
</organism>
<dbReference type="InterPro" id="IPR037143">
    <property type="entry name" value="4-PPantetheinyl_Trfase_dom_sf"/>
</dbReference>
<protein>
    <submittedName>
        <fullName evidence="4">Putative 4'-phosphopantetheinyl transferase</fullName>
        <ecNumber evidence="4">2.7.8.-</ecNumber>
    </submittedName>
</protein>
<dbReference type="PANTHER" id="PTHR12215">
    <property type="entry name" value="PHOSPHOPANTETHEINE TRANSFERASE"/>
    <property type="match status" value="1"/>
</dbReference>
<dbReference type="InterPro" id="IPR050559">
    <property type="entry name" value="P-Pant_transferase_sf"/>
</dbReference>
<dbReference type="GO" id="GO:0005829">
    <property type="term" value="C:cytosol"/>
    <property type="evidence" value="ECO:0007669"/>
    <property type="project" value="TreeGrafter"/>
</dbReference>
<dbReference type="EMBL" id="UGSP01000001">
    <property type="protein sequence ID" value="SUB23677.1"/>
    <property type="molecule type" value="Genomic_DNA"/>
</dbReference>